<reference evidence="1" key="1">
    <citation type="journal article" date="2023" name="Genome Biol. Evol.">
        <title>Long-read-based Genome Assembly of Drosophila gunungcola Reveals Fewer Chemosensory Genes in Flower-breeding Species.</title>
        <authorList>
            <person name="Negi A."/>
            <person name="Liao B.Y."/>
            <person name="Yeh S.D."/>
        </authorList>
    </citation>
    <scope>NUCLEOTIDE SEQUENCE</scope>
    <source>
        <strain evidence="1">Sukarami</strain>
    </source>
</reference>
<dbReference type="Pfam" id="PF04938">
    <property type="entry name" value="SIP1"/>
    <property type="match status" value="1"/>
</dbReference>
<dbReference type="Gene3D" id="1.20.58.1070">
    <property type="match status" value="1"/>
</dbReference>
<dbReference type="EMBL" id="JAMKOV010000003">
    <property type="protein sequence ID" value="KAI8041228.1"/>
    <property type="molecule type" value="Genomic_DNA"/>
</dbReference>
<keyword evidence="2" id="KW-1185">Reference proteome</keyword>
<dbReference type="Proteomes" id="UP001059596">
    <property type="component" value="Unassembled WGS sequence"/>
</dbReference>
<dbReference type="InterPro" id="IPR035426">
    <property type="entry name" value="Gemin2/Brr1"/>
</dbReference>
<comment type="caution">
    <text evidence="1">The sequence shown here is derived from an EMBL/GenBank/DDBJ whole genome shotgun (WGS) entry which is preliminary data.</text>
</comment>
<dbReference type="AlphaFoldDB" id="A0A9P9YR37"/>
<organism evidence="1 2">
    <name type="scientific">Drosophila gunungcola</name>
    <name type="common">fruit fly</name>
    <dbReference type="NCBI Taxonomy" id="103775"/>
    <lineage>
        <taxon>Eukaryota</taxon>
        <taxon>Metazoa</taxon>
        <taxon>Ecdysozoa</taxon>
        <taxon>Arthropoda</taxon>
        <taxon>Hexapoda</taxon>
        <taxon>Insecta</taxon>
        <taxon>Pterygota</taxon>
        <taxon>Neoptera</taxon>
        <taxon>Endopterygota</taxon>
        <taxon>Diptera</taxon>
        <taxon>Brachycera</taxon>
        <taxon>Muscomorpha</taxon>
        <taxon>Ephydroidea</taxon>
        <taxon>Drosophilidae</taxon>
        <taxon>Drosophila</taxon>
        <taxon>Sophophora</taxon>
    </lineage>
</organism>
<protein>
    <recommendedName>
        <fullName evidence="3">Gem-associated protein 2</fullName>
    </recommendedName>
</protein>
<evidence type="ECO:0000313" key="2">
    <source>
        <dbReference type="Proteomes" id="UP001059596"/>
    </source>
</evidence>
<gene>
    <name evidence="1" type="ORF">M5D96_005482</name>
</gene>
<name>A0A9P9YR37_9MUSC</name>
<dbReference type="GO" id="GO:0000387">
    <property type="term" value="P:spliceosomal snRNP assembly"/>
    <property type="evidence" value="ECO:0007669"/>
    <property type="project" value="InterPro"/>
</dbReference>
<sequence length="89" mass="10566">MLSKWLQVNDQDIDLLQDVWLARWLYATLVCLHLPLEPHVFSTLRYIARSCIYLRNQLKAEEVQRAAPYNLLLTLIVQVFAQSDFKEYI</sequence>
<proteinExistence type="predicted"/>
<accession>A0A9P9YR37</accession>
<evidence type="ECO:0008006" key="3">
    <source>
        <dbReference type="Google" id="ProtNLM"/>
    </source>
</evidence>
<evidence type="ECO:0000313" key="1">
    <source>
        <dbReference type="EMBL" id="KAI8041228.1"/>
    </source>
</evidence>